<dbReference type="EMBL" id="BEYU01000011">
    <property type="protein sequence ID" value="GBG25137.1"/>
    <property type="molecule type" value="Genomic_DNA"/>
</dbReference>
<protein>
    <submittedName>
        <fullName evidence="1">Uncharacterized protein</fullName>
    </submittedName>
</protein>
<evidence type="ECO:0000313" key="2">
    <source>
        <dbReference type="Proteomes" id="UP000241890"/>
    </source>
</evidence>
<gene>
    <name evidence="1" type="ORF">FCC1311_013542</name>
</gene>
<proteinExistence type="predicted"/>
<name>A0A2R5G283_9STRA</name>
<dbReference type="InParanoid" id="A0A2R5G283"/>
<reference evidence="1 2" key="1">
    <citation type="submission" date="2017-12" db="EMBL/GenBank/DDBJ databases">
        <title>Sequencing, de novo assembly and annotation of complete genome of a new Thraustochytrid species, strain FCC1311.</title>
        <authorList>
            <person name="Sedici K."/>
            <person name="Godart F."/>
            <person name="Aiese Cigliano R."/>
            <person name="Sanseverino W."/>
            <person name="Barakat M."/>
            <person name="Ortet P."/>
            <person name="Marechal E."/>
            <person name="Cagnac O."/>
            <person name="Amato A."/>
        </authorList>
    </citation>
    <scope>NUCLEOTIDE SEQUENCE [LARGE SCALE GENOMIC DNA]</scope>
</reference>
<comment type="caution">
    <text evidence="1">The sequence shown here is derived from an EMBL/GenBank/DDBJ whole genome shotgun (WGS) entry which is preliminary data.</text>
</comment>
<evidence type="ECO:0000313" key="1">
    <source>
        <dbReference type="EMBL" id="GBG25137.1"/>
    </source>
</evidence>
<accession>A0A2R5G283</accession>
<sequence length="240" mass="26648">MEEKEKENAAEKHVRISEFCARLNRHPSFRKFSRFPLQDAVSDIDVLRGPDDASAFIFDVLGPALQPEALRGPRRNEAVCRVLSSKLEKNPGRSIDVGSLDLREHFEKHDAEYTGVLSKRKIQSVLAANGVRDVSNAFLERFCMPSATGKPGAVDYYAFLNLGLGVSLQLREAMVPLARAALRQLLEAGCSHPCTADSRISAFRRIQHFTETEKLTRAVLRLIEAYPGGAPGPQDGHFFT</sequence>
<organism evidence="1 2">
    <name type="scientific">Hondaea fermentalgiana</name>
    <dbReference type="NCBI Taxonomy" id="2315210"/>
    <lineage>
        <taxon>Eukaryota</taxon>
        <taxon>Sar</taxon>
        <taxon>Stramenopiles</taxon>
        <taxon>Bigyra</taxon>
        <taxon>Labyrinthulomycetes</taxon>
        <taxon>Thraustochytrida</taxon>
        <taxon>Thraustochytriidae</taxon>
        <taxon>Hondaea</taxon>
    </lineage>
</organism>
<dbReference type="Proteomes" id="UP000241890">
    <property type="component" value="Unassembled WGS sequence"/>
</dbReference>
<dbReference type="AlphaFoldDB" id="A0A2R5G283"/>
<keyword evidence="2" id="KW-1185">Reference proteome</keyword>